<keyword evidence="3" id="KW-1185">Reference proteome</keyword>
<name>A0A8T2SKV1_CERRI</name>
<comment type="caution">
    <text evidence="2">The sequence shown here is derived from an EMBL/GenBank/DDBJ whole genome shotgun (WGS) entry which is preliminary data.</text>
</comment>
<feature type="compositionally biased region" description="Basic residues" evidence="1">
    <location>
        <begin position="26"/>
        <end position="35"/>
    </location>
</feature>
<evidence type="ECO:0000313" key="2">
    <source>
        <dbReference type="EMBL" id="KAH7352469.1"/>
    </source>
</evidence>
<protein>
    <submittedName>
        <fullName evidence="2">Uncharacterized protein</fullName>
    </submittedName>
</protein>
<organism evidence="2 3">
    <name type="scientific">Ceratopteris richardii</name>
    <name type="common">Triangle waterfern</name>
    <dbReference type="NCBI Taxonomy" id="49495"/>
    <lineage>
        <taxon>Eukaryota</taxon>
        <taxon>Viridiplantae</taxon>
        <taxon>Streptophyta</taxon>
        <taxon>Embryophyta</taxon>
        <taxon>Tracheophyta</taxon>
        <taxon>Polypodiopsida</taxon>
        <taxon>Polypodiidae</taxon>
        <taxon>Polypodiales</taxon>
        <taxon>Pteridineae</taxon>
        <taxon>Pteridaceae</taxon>
        <taxon>Parkerioideae</taxon>
        <taxon>Ceratopteris</taxon>
    </lineage>
</organism>
<accession>A0A8T2SKV1</accession>
<dbReference type="AlphaFoldDB" id="A0A8T2SKV1"/>
<gene>
    <name evidence="2" type="ORF">KP509_19G046900</name>
</gene>
<dbReference type="EMBL" id="CM035424">
    <property type="protein sequence ID" value="KAH7352469.1"/>
    <property type="molecule type" value="Genomic_DNA"/>
</dbReference>
<proteinExistence type="predicted"/>
<evidence type="ECO:0000313" key="3">
    <source>
        <dbReference type="Proteomes" id="UP000825935"/>
    </source>
</evidence>
<feature type="region of interest" description="Disordered" evidence="1">
    <location>
        <begin position="1"/>
        <end position="35"/>
    </location>
</feature>
<sequence>MAPPNSCERVDSFLKPPAPGKASSAKARKRKSKAKPKPFVKQLLVYNEINFKALVLAHTGVATPPGQATRTSPFSSISEISDSFRAICDGSELQSSRDFSFSGYKHSLTTPECSPESCRAPKTCSTMQQCSYMPLKSMSLTLSNSDKYVPSLHSEANYMMTSDVSSELHKPDTHLPISNVYSQDIWARLLHQIMQLGSISSKLAGCLSSEGNTSEADIKTLLSISCLTLLNRIAIETIQNGL</sequence>
<reference evidence="2" key="1">
    <citation type="submission" date="2021-08" db="EMBL/GenBank/DDBJ databases">
        <title>WGS assembly of Ceratopteris richardii.</title>
        <authorList>
            <person name="Marchant D.B."/>
            <person name="Chen G."/>
            <person name="Jenkins J."/>
            <person name="Shu S."/>
            <person name="Leebens-Mack J."/>
            <person name="Grimwood J."/>
            <person name="Schmutz J."/>
            <person name="Soltis P."/>
            <person name="Soltis D."/>
            <person name="Chen Z.-H."/>
        </authorList>
    </citation>
    <scope>NUCLEOTIDE SEQUENCE</scope>
    <source>
        <strain evidence="2">Whitten #5841</strain>
        <tissue evidence="2">Leaf</tissue>
    </source>
</reference>
<evidence type="ECO:0000256" key="1">
    <source>
        <dbReference type="SAM" id="MobiDB-lite"/>
    </source>
</evidence>
<dbReference type="Proteomes" id="UP000825935">
    <property type="component" value="Chromosome 19"/>
</dbReference>